<feature type="transmembrane region" description="Helical" evidence="6">
    <location>
        <begin position="13"/>
        <end position="34"/>
    </location>
</feature>
<protein>
    <submittedName>
        <fullName evidence="7">LPS export ABC transporter permease LptF</fullName>
    </submittedName>
</protein>
<evidence type="ECO:0000256" key="6">
    <source>
        <dbReference type="SAM" id="Phobius"/>
    </source>
</evidence>
<evidence type="ECO:0000256" key="1">
    <source>
        <dbReference type="ARBA" id="ARBA00004651"/>
    </source>
</evidence>
<dbReference type="Proteomes" id="UP000060487">
    <property type="component" value="Unassembled WGS sequence"/>
</dbReference>
<feature type="transmembrane region" description="Helical" evidence="6">
    <location>
        <begin position="109"/>
        <end position="128"/>
    </location>
</feature>
<accession>A0ABR5SJJ0</accession>
<dbReference type="InterPro" id="IPR005495">
    <property type="entry name" value="LptG/LptF_permease"/>
</dbReference>
<evidence type="ECO:0000256" key="5">
    <source>
        <dbReference type="ARBA" id="ARBA00023136"/>
    </source>
</evidence>
<feature type="transmembrane region" description="Helical" evidence="6">
    <location>
        <begin position="304"/>
        <end position="324"/>
    </location>
</feature>
<keyword evidence="2" id="KW-1003">Cell membrane</keyword>
<comment type="caution">
    <text evidence="7">The sequence shown here is derived from an EMBL/GenBank/DDBJ whole genome shotgun (WGS) entry which is preliminary data.</text>
</comment>
<dbReference type="PANTHER" id="PTHR33529">
    <property type="entry name" value="SLR0882 PROTEIN-RELATED"/>
    <property type="match status" value="1"/>
</dbReference>
<sequence>MELSLYFKIIHKYYFRELLISFVLSITAFNMILMMERILKFSMLLSGVGASAFDFLKIILLVQPQLFLLTIPMSLMTAVLFTYGRLNADNEIIVLKSAGISFAALTRPVFLFGLLCFCASAFNSFYLGPATSRSLRQNVTSIIINKSPMAIKEGVFYTLFKNVVVLVREKPSDRAIKDVFVYDKRDNNRHWTIFAKEGSINVYGEGGIEFVLKNGEVFLPDNKSITKISFSSYNMIIKFNPEITSQISELTPFEVLRRTKETTGEERISVFLEFHRRLALPLLVLIISFFSPAFAMLSAKTGKLGGLSLAMLVFLAYYSMLIYFEKLARTGGISHVAAGWIPFAVLLVISIYVFRRENSR</sequence>
<evidence type="ECO:0000313" key="8">
    <source>
        <dbReference type="Proteomes" id="UP000060487"/>
    </source>
</evidence>
<evidence type="ECO:0000256" key="4">
    <source>
        <dbReference type="ARBA" id="ARBA00022989"/>
    </source>
</evidence>
<dbReference type="EMBL" id="LNQR01000022">
    <property type="protein sequence ID" value="KWT92160.1"/>
    <property type="molecule type" value="Genomic_DNA"/>
</dbReference>
<name>A0ABR5SJJ0_9BACT</name>
<proteinExistence type="predicted"/>
<keyword evidence="3 6" id="KW-0812">Transmembrane</keyword>
<reference evidence="7 8" key="1">
    <citation type="submission" date="2015-11" db="EMBL/GenBank/DDBJ databases">
        <authorList>
            <person name="Lin W."/>
        </authorList>
    </citation>
    <scope>NUCLEOTIDE SEQUENCE [LARGE SCALE GENOMIC DNA]</scope>
    <source>
        <strain evidence="7 8">HCH-1</strain>
    </source>
</reference>
<gene>
    <name evidence="7" type="primary">lptF</name>
    <name evidence="7" type="ORF">ASN18_0564</name>
</gene>
<feature type="transmembrane region" description="Helical" evidence="6">
    <location>
        <begin position="278"/>
        <end position="297"/>
    </location>
</feature>
<dbReference type="PANTHER" id="PTHR33529:SF6">
    <property type="entry name" value="YJGP_YJGQ FAMILY PERMEASE"/>
    <property type="match status" value="1"/>
</dbReference>
<feature type="transmembrane region" description="Helical" evidence="6">
    <location>
        <begin position="336"/>
        <end position="354"/>
    </location>
</feature>
<keyword evidence="8" id="KW-1185">Reference proteome</keyword>
<dbReference type="Pfam" id="PF03739">
    <property type="entry name" value="LptF_LptG"/>
    <property type="match status" value="1"/>
</dbReference>
<organism evidence="7 8">
    <name type="scientific">Candidatus Magnetominusculus xianensis</name>
    <dbReference type="NCBI Taxonomy" id="1748249"/>
    <lineage>
        <taxon>Bacteria</taxon>
        <taxon>Pseudomonadati</taxon>
        <taxon>Nitrospirota</taxon>
        <taxon>Nitrospiria</taxon>
        <taxon>Nitrospirales</taxon>
        <taxon>Nitrospiraceae</taxon>
        <taxon>Candidatus Magnetominusculus</taxon>
    </lineage>
</organism>
<evidence type="ECO:0000313" key="7">
    <source>
        <dbReference type="EMBL" id="KWT92160.1"/>
    </source>
</evidence>
<keyword evidence="5 6" id="KW-0472">Membrane</keyword>
<feature type="transmembrane region" description="Helical" evidence="6">
    <location>
        <begin position="66"/>
        <end position="88"/>
    </location>
</feature>
<comment type="subcellular location">
    <subcellularLocation>
        <location evidence="1">Cell membrane</location>
        <topology evidence="1">Multi-pass membrane protein</topology>
    </subcellularLocation>
</comment>
<evidence type="ECO:0000256" key="2">
    <source>
        <dbReference type="ARBA" id="ARBA00022475"/>
    </source>
</evidence>
<keyword evidence="4 6" id="KW-1133">Transmembrane helix</keyword>
<evidence type="ECO:0000256" key="3">
    <source>
        <dbReference type="ARBA" id="ARBA00022692"/>
    </source>
</evidence>